<evidence type="ECO:0000313" key="2">
    <source>
        <dbReference type="Proteomes" id="UP000887540"/>
    </source>
</evidence>
<sequence>MIFIRLVTIFCLYATYQATEFEKCNEGRKACLGIPEGCLPDKQNECDYIIGFDPPSNNEEYVTIELSTHRFTPHIDYIAIGFSDDQEMVCLIKRLKAEMQWRRKVRRHIFEPRVIGAHSFNNASLEFPQMTGIKLNMLE</sequence>
<keyword evidence="1" id="KW-0732">Signal</keyword>
<proteinExistence type="predicted"/>
<feature type="signal peptide" evidence="1">
    <location>
        <begin position="1"/>
        <end position="18"/>
    </location>
</feature>
<reference evidence="3" key="1">
    <citation type="submission" date="2022-11" db="UniProtKB">
        <authorList>
            <consortium name="WormBaseParasite"/>
        </authorList>
    </citation>
    <scope>IDENTIFICATION</scope>
</reference>
<evidence type="ECO:0000256" key="1">
    <source>
        <dbReference type="SAM" id="SignalP"/>
    </source>
</evidence>
<accession>A0A914DGG0</accession>
<name>A0A914DGG0_9BILA</name>
<feature type="chain" id="PRO_5036926483" evidence="1">
    <location>
        <begin position="19"/>
        <end position="139"/>
    </location>
</feature>
<dbReference type="Proteomes" id="UP000887540">
    <property type="component" value="Unplaced"/>
</dbReference>
<keyword evidence="2" id="KW-1185">Reference proteome</keyword>
<dbReference type="AlphaFoldDB" id="A0A914DGG0"/>
<dbReference type="WBParaSite" id="ACRNAN_scaffold2620.g23027.t1">
    <property type="protein sequence ID" value="ACRNAN_scaffold2620.g23027.t1"/>
    <property type="gene ID" value="ACRNAN_scaffold2620.g23027"/>
</dbReference>
<organism evidence="2 3">
    <name type="scientific">Acrobeloides nanus</name>
    <dbReference type="NCBI Taxonomy" id="290746"/>
    <lineage>
        <taxon>Eukaryota</taxon>
        <taxon>Metazoa</taxon>
        <taxon>Ecdysozoa</taxon>
        <taxon>Nematoda</taxon>
        <taxon>Chromadorea</taxon>
        <taxon>Rhabditida</taxon>
        <taxon>Tylenchina</taxon>
        <taxon>Cephalobomorpha</taxon>
        <taxon>Cephaloboidea</taxon>
        <taxon>Cephalobidae</taxon>
        <taxon>Acrobeloides</taxon>
    </lineage>
</organism>
<protein>
    <submittedName>
        <fullName evidence="3">Uncharacterized protein</fullName>
    </submittedName>
</protein>
<evidence type="ECO:0000313" key="3">
    <source>
        <dbReference type="WBParaSite" id="ACRNAN_scaffold2620.g23027.t1"/>
    </source>
</evidence>